<dbReference type="Pfam" id="PF04525">
    <property type="entry name" value="LOR"/>
    <property type="match status" value="1"/>
</dbReference>
<dbReference type="InterPro" id="IPR007612">
    <property type="entry name" value="LOR"/>
</dbReference>
<dbReference type="Proteomes" id="UP000504608">
    <property type="component" value="Unplaced"/>
</dbReference>
<dbReference type="InterPro" id="IPR025659">
    <property type="entry name" value="Tubby-like_C"/>
</dbReference>
<evidence type="ECO:0000313" key="2">
    <source>
        <dbReference type="Proteomes" id="UP000504608"/>
    </source>
</evidence>
<protein>
    <submittedName>
        <fullName evidence="3 4">Protein LURP-one-related 5-like</fullName>
    </submittedName>
</protein>
<dbReference type="GeneID" id="111493264"/>
<dbReference type="PANTHER" id="PTHR31087:SF60">
    <property type="entry name" value="PROTEIN LURP-ONE-RELATED 5"/>
    <property type="match status" value="1"/>
</dbReference>
<accession>A0A6J1KEZ1</accession>
<dbReference type="OrthoDB" id="677463at2759"/>
<keyword evidence="2" id="KW-1185">Reference proteome</keyword>
<dbReference type="Gene3D" id="2.40.160.200">
    <property type="entry name" value="LURP1-related"/>
    <property type="match status" value="1"/>
</dbReference>
<dbReference type="KEGG" id="cmax:111493264"/>
<dbReference type="RefSeq" id="XP_022998678.1">
    <property type="nucleotide sequence ID" value="XM_023142910.1"/>
</dbReference>
<evidence type="ECO:0000256" key="1">
    <source>
        <dbReference type="ARBA" id="ARBA00005437"/>
    </source>
</evidence>
<evidence type="ECO:0000313" key="3">
    <source>
        <dbReference type="RefSeq" id="XP_022998678.1"/>
    </source>
</evidence>
<dbReference type="RefSeq" id="XP_022998679.1">
    <property type="nucleotide sequence ID" value="XM_023142911.1"/>
</dbReference>
<dbReference type="SUPFAM" id="SSF54518">
    <property type="entry name" value="Tubby C-terminal domain-like"/>
    <property type="match status" value="1"/>
</dbReference>
<evidence type="ECO:0000313" key="4">
    <source>
        <dbReference type="RefSeq" id="XP_022998679.1"/>
    </source>
</evidence>
<dbReference type="AlphaFoldDB" id="A0A6J1KEZ1"/>
<dbReference type="InterPro" id="IPR038595">
    <property type="entry name" value="LOR_sf"/>
</dbReference>
<proteinExistence type="inferred from homology"/>
<sequence length="216" mass="24188">MKVSSIDDSQFFHKGVGIASSTATTTTTTHLTVMKTSLFFAGDGFTVYDCNGRLVFRVDSYGPDSRYKDELVLMDPHGRCLFTLRRKRPSLHQRWEGYLHERINGQRPIFGVRRSSVIGRSSVTVEMYRNSSEEYQIEGSFGQRLCKILNAKKETVAEIKRKVDASTNVLLGKDVFSLSVKPGFNGAFAMALVLVLDRINGDDGVYSSSEPNRTLN</sequence>
<organism evidence="2 4">
    <name type="scientific">Cucurbita maxima</name>
    <name type="common">Pumpkin</name>
    <name type="synonym">Winter squash</name>
    <dbReference type="NCBI Taxonomy" id="3661"/>
    <lineage>
        <taxon>Eukaryota</taxon>
        <taxon>Viridiplantae</taxon>
        <taxon>Streptophyta</taxon>
        <taxon>Embryophyta</taxon>
        <taxon>Tracheophyta</taxon>
        <taxon>Spermatophyta</taxon>
        <taxon>Magnoliopsida</taxon>
        <taxon>eudicotyledons</taxon>
        <taxon>Gunneridae</taxon>
        <taxon>Pentapetalae</taxon>
        <taxon>rosids</taxon>
        <taxon>fabids</taxon>
        <taxon>Cucurbitales</taxon>
        <taxon>Cucurbitaceae</taxon>
        <taxon>Cucurbiteae</taxon>
        <taxon>Cucurbita</taxon>
    </lineage>
</organism>
<gene>
    <name evidence="3 4" type="primary">LOC111493264</name>
</gene>
<name>A0A6J1KEZ1_CUCMA</name>
<comment type="similarity">
    <text evidence="1">Belongs to the LOR family.</text>
</comment>
<dbReference type="PANTHER" id="PTHR31087">
    <property type="match status" value="1"/>
</dbReference>
<reference evidence="3 4" key="1">
    <citation type="submission" date="2025-04" db="UniProtKB">
        <authorList>
            <consortium name="RefSeq"/>
        </authorList>
    </citation>
    <scope>IDENTIFICATION</scope>
    <source>
        <tissue evidence="3 4">Young leaves</tissue>
    </source>
</reference>